<comment type="similarity">
    <text evidence="2">Belongs to the ABC transporter superfamily.</text>
</comment>
<dbReference type="EMBL" id="JBHTEE010000001">
    <property type="protein sequence ID" value="MFC7600451.1"/>
    <property type="molecule type" value="Genomic_DNA"/>
</dbReference>
<organism evidence="10 11">
    <name type="scientific">Streptosporangium amethystogenes subsp. fukuiense</name>
    <dbReference type="NCBI Taxonomy" id="698418"/>
    <lineage>
        <taxon>Bacteria</taxon>
        <taxon>Bacillati</taxon>
        <taxon>Actinomycetota</taxon>
        <taxon>Actinomycetes</taxon>
        <taxon>Streptosporangiales</taxon>
        <taxon>Streptosporangiaceae</taxon>
        <taxon>Streptosporangium</taxon>
    </lineage>
</organism>
<keyword evidence="11" id="KW-1185">Reference proteome</keyword>
<evidence type="ECO:0000256" key="5">
    <source>
        <dbReference type="ARBA" id="ARBA00022741"/>
    </source>
</evidence>
<name>A0ABW2SYA4_9ACTN</name>
<dbReference type="Proteomes" id="UP001596514">
    <property type="component" value="Unassembled WGS sequence"/>
</dbReference>
<evidence type="ECO:0000259" key="9">
    <source>
        <dbReference type="PROSITE" id="PS50893"/>
    </source>
</evidence>
<dbReference type="InterPro" id="IPR003439">
    <property type="entry name" value="ABC_transporter-like_ATP-bd"/>
</dbReference>
<dbReference type="CDD" id="cd03262">
    <property type="entry name" value="ABC_HisP_GlnQ"/>
    <property type="match status" value="1"/>
</dbReference>
<feature type="domain" description="ABC transporter" evidence="9">
    <location>
        <begin position="5"/>
        <end position="239"/>
    </location>
</feature>
<evidence type="ECO:0000256" key="3">
    <source>
        <dbReference type="ARBA" id="ARBA00022448"/>
    </source>
</evidence>
<dbReference type="SMART" id="SM00382">
    <property type="entry name" value="AAA"/>
    <property type="match status" value="1"/>
</dbReference>
<dbReference type="InterPro" id="IPR027417">
    <property type="entry name" value="P-loop_NTPase"/>
</dbReference>
<evidence type="ECO:0000256" key="1">
    <source>
        <dbReference type="ARBA" id="ARBA00004202"/>
    </source>
</evidence>
<evidence type="ECO:0000313" key="11">
    <source>
        <dbReference type="Proteomes" id="UP001596514"/>
    </source>
</evidence>
<dbReference type="InterPro" id="IPR050086">
    <property type="entry name" value="MetN_ABC_transporter-like"/>
</dbReference>
<accession>A0ABW2SYA4</accession>
<sequence>MSPLIELRGVTKSYGDHTVLRGVDLDVAAHEVISLIGASGCGKSTLLRCVNGLETIDSGEIAVDGDVVSGPGVDLVRLRRQVGMVFQSYNLFPHMTVLQNAVLAPVKTGLCSKEEAEDRAMAMLGRVGLADRAGSYPDQMSGGQQQRAAIARTMLMSPRILLLDEITSALDPELVIEVLNIVRDLAESGMTMLLTTHEMGFAREISDRICFLHGGGILEQGPPAQIFDAPARQRTRDFLRKVSLAGRL</sequence>
<evidence type="ECO:0000256" key="6">
    <source>
        <dbReference type="ARBA" id="ARBA00022840"/>
    </source>
</evidence>
<protein>
    <submittedName>
        <fullName evidence="10">Amino acid ABC transporter ATP-binding protein</fullName>
    </submittedName>
</protein>
<dbReference type="RefSeq" id="WP_343969640.1">
    <property type="nucleotide sequence ID" value="NZ_BAAAGK010000079.1"/>
</dbReference>
<keyword evidence="3" id="KW-0813">Transport</keyword>
<dbReference type="PROSITE" id="PS50893">
    <property type="entry name" value="ABC_TRANSPORTER_2"/>
    <property type="match status" value="1"/>
</dbReference>
<evidence type="ECO:0000256" key="2">
    <source>
        <dbReference type="ARBA" id="ARBA00005417"/>
    </source>
</evidence>
<dbReference type="InterPro" id="IPR017871">
    <property type="entry name" value="ABC_transporter-like_CS"/>
</dbReference>
<dbReference type="SUPFAM" id="SSF52540">
    <property type="entry name" value="P-loop containing nucleoside triphosphate hydrolases"/>
    <property type="match status" value="1"/>
</dbReference>
<comment type="subcellular location">
    <subcellularLocation>
        <location evidence="1">Cell membrane</location>
        <topology evidence="1">Peripheral membrane protein</topology>
    </subcellularLocation>
</comment>
<dbReference type="Gene3D" id="3.40.50.300">
    <property type="entry name" value="P-loop containing nucleotide triphosphate hydrolases"/>
    <property type="match status" value="1"/>
</dbReference>
<dbReference type="Pfam" id="PF00005">
    <property type="entry name" value="ABC_tran"/>
    <property type="match status" value="1"/>
</dbReference>
<evidence type="ECO:0000313" key="10">
    <source>
        <dbReference type="EMBL" id="MFC7600451.1"/>
    </source>
</evidence>
<evidence type="ECO:0000256" key="4">
    <source>
        <dbReference type="ARBA" id="ARBA00022475"/>
    </source>
</evidence>
<dbReference type="PROSITE" id="PS00211">
    <property type="entry name" value="ABC_TRANSPORTER_1"/>
    <property type="match status" value="1"/>
</dbReference>
<evidence type="ECO:0000256" key="8">
    <source>
        <dbReference type="ARBA" id="ARBA00023136"/>
    </source>
</evidence>
<gene>
    <name evidence="10" type="ORF">ACFQVD_10115</name>
</gene>
<keyword evidence="7" id="KW-0029">Amino-acid transport</keyword>
<keyword evidence="6 10" id="KW-0067">ATP-binding</keyword>
<proteinExistence type="inferred from homology"/>
<keyword evidence="5" id="KW-0547">Nucleotide-binding</keyword>
<keyword evidence="8" id="KW-0472">Membrane</keyword>
<dbReference type="InterPro" id="IPR003593">
    <property type="entry name" value="AAA+_ATPase"/>
</dbReference>
<dbReference type="PANTHER" id="PTHR43166">
    <property type="entry name" value="AMINO ACID IMPORT ATP-BINDING PROTEIN"/>
    <property type="match status" value="1"/>
</dbReference>
<dbReference type="PIRSF" id="PIRSF039085">
    <property type="entry name" value="ABC_ATPase_HisP"/>
    <property type="match status" value="1"/>
</dbReference>
<dbReference type="InterPro" id="IPR030679">
    <property type="entry name" value="ABC_ATPase_HisP-typ"/>
</dbReference>
<dbReference type="PANTHER" id="PTHR43166:SF9">
    <property type="entry name" value="GLUTAMATE_ASPARTATE IMPORT ATP-BINDING PROTEIN GLTL"/>
    <property type="match status" value="1"/>
</dbReference>
<dbReference type="GO" id="GO:0005524">
    <property type="term" value="F:ATP binding"/>
    <property type="evidence" value="ECO:0007669"/>
    <property type="project" value="UniProtKB-KW"/>
</dbReference>
<reference evidence="11" key="1">
    <citation type="journal article" date="2019" name="Int. J. Syst. Evol. Microbiol.">
        <title>The Global Catalogue of Microorganisms (GCM) 10K type strain sequencing project: providing services to taxonomists for standard genome sequencing and annotation.</title>
        <authorList>
            <consortium name="The Broad Institute Genomics Platform"/>
            <consortium name="The Broad Institute Genome Sequencing Center for Infectious Disease"/>
            <person name="Wu L."/>
            <person name="Ma J."/>
        </authorList>
    </citation>
    <scope>NUCLEOTIDE SEQUENCE [LARGE SCALE GENOMIC DNA]</scope>
    <source>
        <strain evidence="11">JCM 10083</strain>
    </source>
</reference>
<comment type="caution">
    <text evidence="10">The sequence shown here is derived from an EMBL/GenBank/DDBJ whole genome shotgun (WGS) entry which is preliminary data.</text>
</comment>
<evidence type="ECO:0000256" key="7">
    <source>
        <dbReference type="ARBA" id="ARBA00022970"/>
    </source>
</evidence>
<keyword evidence="4" id="KW-1003">Cell membrane</keyword>